<dbReference type="OMA" id="SPGNDWM"/>
<evidence type="ECO:0000313" key="3">
    <source>
        <dbReference type="Proteomes" id="UP000030854"/>
    </source>
</evidence>
<feature type="region of interest" description="Disordered" evidence="1">
    <location>
        <begin position="494"/>
        <end position="525"/>
    </location>
</feature>
<protein>
    <submittedName>
        <fullName evidence="2">Uncharacterized protein</fullName>
    </submittedName>
</protein>
<feature type="compositionally biased region" description="Polar residues" evidence="1">
    <location>
        <begin position="494"/>
        <end position="522"/>
    </location>
</feature>
<dbReference type="AlphaFoldDB" id="A0A0B1NYJ2"/>
<feature type="compositionally biased region" description="Basic and acidic residues" evidence="1">
    <location>
        <begin position="320"/>
        <end position="331"/>
    </location>
</feature>
<gene>
    <name evidence="2" type="ORF">EV44_g1021</name>
</gene>
<dbReference type="PANTHER" id="PTHR42106">
    <property type="entry name" value="CHROMOSOME 10, WHOLE GENOME SHOTGUN SEQUENCE"/>
    <property type="match status" value="1"/>
</dbReference>
<dbReference type="EMBL" id="JNVN01002878">
    <property type="protein sequence ID" value="KHJ31452.1"/>
    <property type="molecule type" value="Genomic_DNA"/>
</dbReference>
<evidence type="ECO:0000313" key="2">
    <source>
        <dbReference type="EMBL" id="KHJ31452.1"/>
    </source>
</evidence>
<dbReference type="STRING" id="52586.A0A0B1NYJ2"/>
<dbReference type="PANTHER" id="PTHR42106:SF1">
    <property type="match status" value="1"/>
</dbReference>
<accession>A0A0B1NYJ2</accession>
<name>A0A0B1NYJ2_UNCNE</name>
<feature type="region of interest" description="Disordered" evidence="1">
    <location>
        <begin position="570"/>
        <end position="596"/>
    </location>
</feature>
<keyword evidence="3" id="KW-1185">Reference proteome</keyword>
<reference evidence="2 3" key="1">
    <citation type="journal article" date="2014" name="BMC Genomics">
        <title>Adaptive genomic structural variation in the grape powdery mildew pathogen, Erysiphe necator.</title>
        <authorList>
            <person name="Jones L."/>
            <person name="Riaz S."/>
            <person name="Morales-Cruz A."/>
            <person name="Amrine K.C."/>
            <person name="McGuire B."/>
            <person name="Gubler W.D."/>
            <person name="Walker M.A."/>
            <person name="Cantu D."/>
        </authorList>
    </citation>
    <scope>NUCLEOTIDE SEQUENCE [LARGE SCALE GENOMIC DNA]</scope>
    <source>
        <strain evidence="3">c</strain>
    </source>
</reference>
<feature type="region of interest" description="Disordered" evidence="1">
    <location>
        <begin position="309"/>
        <end position="355"/>
    </location>
</feature>
<proteinExistence type="predicted"/>
<comment type="caution">
    <text evidence="2">The sequence shown here is derived from an EMBL/GenBank/DDBJ whole genome shotgun (WGS) entry which is preliminary data.</text>
</comment>
<organism evidence="2 3">
    <name type="scientific">Uncinula necator</name>
    <name type="common">Grape powdery mildew</name>
    <dbReference type="NCBI Taxonomy" id="52586"/>
    <lineage>
        <taxon>Eukaryota</taxon>
        <taxon>Fungi</taxon>
        <taxon>Dikarya</taxon>
        <taxon>Ascomycota</taxon>
        <taxon>Pezizomycotina</taxon>
        <taxon>Leotiomycetes</taxon>
        <taxon>Erysiphales</taxon>
        <taxon>Erysiphaceae</taxon>
        <taxon>Erysiphe</taxon>
    </lineage>
</organism>
<dbReference type="HOGENOM" id="CLU_014533_0_0_1"/>
<dbReference type="Proteomes" id="UP000030854">
    <property type="component" value="Unassembled WGS sequence"/>
</dbReference>
<sequence length="619" mass="68399">MTISGNLNEALVAGLELDDKKDCPDEDQSVSRNRSQRIRSISEIYLPALSPSSSSKESEKRIWRDDSIIDKPLNVPQSSSHLLHGLTLKMPPRELKNPSEFIPVSPNLEIFTTNMLPRHSRGMDFSRAATNLHHSTLADKSSPESSPIATGRAVSIHYKTNGFSVGNCGDFHHNISKIWPTSGGTDQMNLSSSLGSINMMMGSDSSDSCFDEDNLMDDIDDSILTTPHSKRFGDLNQDILKDNWLGQSISNFTPSNFKKNKRKSKKRNLNCESLNTTVGLITKQSANICNNNNSTQGLETLIDTGYQKRESKSWTTNKPHVSENESDEKASKNMLENIDSPPITPSREGQRGVIRRPVTRRGNMLPKTKGFARIQVALAEESAPIETEVMREAAVIRQTRESDIEYELRQPFGILPHTPILALSPHTSERSPKEIDKTALTSINQSEFKEKLLLRSKSKGPWATFGDDTMLSQNYPRTPASVVGSDIVLDSPLNSSMPPFSNESASPQPSLISRPATPQTGGRQIAVDITQKLSKKRLRDDDFDLCSIKRRAVSPGMSAHNSPIIKSPMQRDHTAWGSRPSSSSNFGEAGKSPVSTVQKRVGLQGMIDTNDSLMKMSIE</sequence>
<evidence type="ECO:0000256" key="1">
    <source>
        <dbReference type="SAM" id="MobiDB-lite"/>
    </source>
</evidence>